<evidence type="ECO:0000256" key="7">
    <source>
        <dbReference type="SAM" id="Phobius"/>
    </source>
</evidence>
<dbReference type="STRING" id="1202772.A0A1V9Z408"/>
<proteinExistence type="inferred from homology"/>
<dbReference type="Proteomes" id="UP000243579">
    <property type="component" value="Unassembled WGS sequence"/>
</dbReference>
<dbReference type="PANTHER" id="PTHR11923">
    <property type="entry name" value="SCAVENGER RECEPTOR CLASS B TYPE-1 SR-B1"/>
    <property type="match status" value="1"/>
</dbReference>
<dbReference type="InterPro" id="IPR002159">
    <property type="entry name" value="CD36_fam"/>
</dbReference>
<dbReference type="EMBL" id="JNBR01000444">
    <property type="protein sequence ID" value="OQR92753.1"/>
    <property type="molecule type" value="Genomic_DNA"/>
</dbReference>
<dbReference type="OrthoDB" id="514335at2759"/>
<organism evidence="8 9">
    <name type="scientific">Achlya hypogyna</name>
    <name type="common">Oomycete</name>
    <name type="synonym">Protoachlya hypogyna</name>
    <dbReference type="NCBI Taxonomy" id="1202772"/>
    <lineage>
        <taxon>Eukaryota</taxon>
        <taxon>Sar</taxon>
        <taxon>Stramenopiles</taxon>
        <taxon>Oomycota</taxon>
        <taxon>Saprolegniomycetes</taxon>
        <taxon>Saprolegniales</taxon>
        <taxon>Achlyaceae</taxon>
        <taxon>Achlya</taxon>
    </lineage>
</organism>
<dbReference type="PANTHER" id="PTHR11923:SF51">
    <property type="entry name" value="LYSOSOME MEMBRANE PROTEIN 2"/>
    <property type="match status" value="1"/>
</dbReference>
<dbReference type="GO" id="GO:0005044">
    <property type="term" value="F:scavenger receptor activity"/>
    <property type="evidence" value="ECO:0007669"/>
    <property type="project" value="TreeGrafter"/>
</dbReference>
<evidence type="ECO:0000313" key="8">
    <source>
        <dbReference type="EMBL" id="OQR92753.1"/>
    </source>
</evidence>
<feature type="transmembrane region" description="Helical" evidence="7">
    <location>
        <begin position="2181"/>
        <end position="2200"/>
    </location>
</feature>
<accession>A0A1V9Z408</accession>
<sequence length="2244" mass="237074">MCSLVGLAAIVSGIVLVVYGSIYASYHATRIDDVVRARAVPTNAAGYAAFVAAPTMGAAGAEPQVRSYYAFNITNIADVLAGAALPHVEQVGPYVYAQSSLKFNVQTTPSAISYAVATTYQMDAQRSNGSSSDSIITVNTSYARALAKLAKSNFSERLLVASLAQQRLGEYEAYLAGPMIATTKQRLLPPYLTTMAQAVRSKALPGALTRFQAQVGSQELPANLLHVLAVARQSYIPSLLQPMYNAFLVNYVPTTLSSHLAALQQASVPRVLANTQSRLRVEAVPLMLAQRQAQLRATAVPTVLATLLARVPVYTSFPSFARDMMEEACFEAVPSMLSSIKAGIVQTYVTQGVSTASAQEQTVLRWIATTGPWTDLDTMVGGNPTGSPRYGFELRSFASTDTSINRGLSVDVARLVLGSATNKDFSLVDYTATDTTHGFGLWKRVVALDQTAIAAVLAGVNNEVAAPADFITSAQVLGIRAYIMSWSKGAILHRDRQRYWATSYTQRTSGSASEPPVDIDWYTSGVQTGFPLPSSNLGLSDTQCAQLWNAQVAPSFLDPVGYTTWTAAGASNSAAIATLQTAFGLTAAQLNGVLAWIQALTTSATSTTNALRHWALGGTCPSPFNNVTTCAQYNLEPNAASTVGFELTNTANLVWPAALVANLWDTTQTTSFLNSAGYASWTNVALLPAGLRAMTASLTALNLGGVTEDHVRQVSTWLVMWQSHPLLVQAMDQSWRDPTTYPLLPSATISSLSTYLLNRPTISAAAAAYFNSPQSAYSALNAAGYATWMAGPNSGQLATMLTAINAQLSGFCSRLLGGANSALFATPLVGSCASLVTADMAALVTYVQAQTTDLYMLTALRDQWRCGITNWDIEPYRPGVELGLELCRNNSCNLSLVNGTSCVVPVAANGFWDAANALSFLDPLVYASTWLPVQSPDPTVSAPAKAAIATALSLPAWTPWLDVVSQWLASWATLDYTHRDVLGLWLKAACPTPTVVSQTPSSVSSANANCAPSTTTTSNATQYTNLLVGGRPTTYFAQDYAGTSNTDTPTIVLSTSTAVVTCSGGTQTTTTTVAVTSGPICLMSDVTPKLPNLQFGFEVGAATTSIPSALLLQLWDASQPFSFLNVAALAAYWVPAASDATKLAALVAILQSASPGVLAADVNVLVQWLTRWRTNDLMSLFALTQWIDPSTATTPFNLDPTGATIVTGFELRFINPSAVTYPTLVQAQYLWAPSNAYSFLNAATGFPAWVRAFTGSLPASEYLVDPFASAPQSAKVAQTANPSAVASITAATGLTSAQIQTVAVWLLSWANHPFLWSTLMSQWLKSTTVFSTTPSTLNLAGLDASGQLPSLTGFEVGAASAVTTAQAAGLWSLSNATSFLNPNMLVVWCFCHPRVAVACPHLSDATGMLLPPANASAIAAITRYKGAYPSFTMDGGPTAAQALRFLATATGISQVDVQTIAQWLFQVPMSSMYQYLLQYQWANGGVPRYTKNAGFELAFVLNSSLVTPRNATSLALVANSPASCAAIGASVAAQVWLPSSTTSFLNAAGLAAWLQGAAVVPGLLACQKAQIALWLESWKSHPYLRQYTEFMWYSTPSPCVESLFGCGRGFELTLPPAAPAMAMSAVAQIVWDATSPLSFLHPTGVQLWRTLLSACTTSNANGTCATATLTPPSASSYLVAQFATALPAMSVSDVRACVYLIGQVWLVQLLDNAGFTASVLQATGATTVPALAMLQFVSASVLALNATTGDVGVASQRDITTQVRWDAAASALVNATVPVLSGFPEFSAFCSRATVVFGVAPQCQLGQVYTLDSATARGLFDAWNDRTVVTVDGLALARGVLVLDTFLAQPFASPAACDAQSARLATAFPAMSSGSFTCMTLPGNQGQLLTVAGLTPFSFASLPPVADLQAYLKYTATVFGYRPDGLLGGLFVQTTVHELLWGNPAARSQQPTATLPLTNVLFGPGDVLTTALTPNVSATGAVASAAVTNYTYNTGGTGFVGCLLAVAGATDPHDCTTSDGSLFTPGEAPSSLSFFWQTQARYLFYNFTGVKPWIGVAARRYEDAAPALVDVSALYDDLPVLSSPPHLCNVTSTTVFASGMAPNAKQHTRLLDLEPLSGTTVHRRDTWQLSVWAPPTWLWHPRVQASYVPLFWVVQEQAIPPAAAASFRDLDQPGPLAPEKVAIWELVLGLAVVGLGAHFLRVLSRARHKDALLIKPVAEMPPVANDADAIDVDATELDGRPKAV</sequence>
<evidence type="ECO:0000256" key="4">
    <source>
        <dbReference type="ARBA" id="ARBA00022989"/>
    </source>
</evidence>
<keyword evidence="3 7" id="KW-0812">Transmembrane</keyword>
<evidence type="ECO:0000256" key="6">
    <source>
        <dbReference type="ARBA" id="ARBA00023180"/>
    </source>
</evidence>
<dbReference type="GO" id="GO:0005737">
    <property type="term" value="C:cytoplasm"/>
    <property type="evidence" value="ECO:0007669"/>
    <property type="project" value="TreeGrafter"/>
</dbReference>
<evidence type="ECO:0000256" key="2">
    <source>
        <dbReference type="ARBA" id="ARBA00010532"/>
    </source>
</evidence>
<evidence type="ECO:0000313" key="9">
    <source>
        <dbReference type="Proteomes" id="UP000243579"/>
    </source>
</evidence>
<reference evidence="8 9" key="1">
    <citation type="journal article" date="2014" name="Genome Biol. Evol.">
        <title>The secreted proteins of Achlya hypogyna and Thraustotheca clavata identify the ancestral oomycete secretome and reveal gene acquisitions by horizontal gene transfer.</title>
        <authorList>
            <person name="Misner I."/>
            <person name="Blouin N."/>
            <person name="Leonard G."/>
            <person name="Richards T.A."/>
            <person name="Lane C.E."/>
        </authorList>
    </citation>
    <scope>NUCLEOTIDE SEQUENCE [LARGE SCALE GENOMIC DNA]</scope>
    <source>
        <strain evidence="8 9">ATCC 48635</strain>
    </source>
</reference>
<keyword evidence="4 7" id="KW-1133">Transmembrane helix</keyword>
<protein>
    <submittedName>
        <fullName evidence="8">Uncharacterized protein</fullName>
    </submittedName>
</protein>
<dbReference type="GO" id="GO:0016020">
    <property type="term" value="C:membrane"/>
    <property type="evidence" value="ECO:0007669"/>
    <property type="project" value="UniProtKB-SubCell"/>
</dbReference>
<comment type="similarity">
    <text evidence="2">Belongs to the CD36 family.</text>
</comment>
<evidence type="ECO:0000256" key="3">
    <source>
        <dbReference type="ARBA" id="ARBA00022692"/>
    </source>
</evidence>
<keyword evidence="9" id="KW-1185">Reference proteome</keyword>
<name>A0A1V9Z408_ACHHY</name>
<comment type="caution">
    <text evidence="8">The sequence shown here is derived from an EMBL/GenBank/DDBJ whole genome shotgun (WGS) entry which is preliminary data.</text>
</comment>
<keyword evidence="6" id="KW-0325">Glycoprotein</keyword>
<keyword evidence="5 7" id="KW-0472">Membrane</keyword>
<evidence type="ECO:0000256" key="1">
    <source>
        <dbReference type="ARBA" id="ARBA00004370"/>
    </source>
</evidence>
<gene>
    <name evidence="8" type="ORF">ACHHYP_03237</name>
</gene>
<comment type="subcellular location">
    <subcellularLocation>
        <location evidence="1">Membrane</location>
    </subcellularLocation>
</comment>
<evidence type="ECO:0000256" key="5">
    <source>
        <dbReference type="ARBA" id="ARBA00023136"/>
    </source>
</evidence>
<dbReference type="Pfam" id="PF01130">
    <property type="entry name" value="CD36"/>
    <property type="match status" value="2"/>
</dbReference>